<dbReference type="Proteomes" id="UP000759298">
    <property type="component" value="Unassembled WGS sequence"/>
</dbReference>
<evidence type="ECO:0000256" key="1">
    <source>
        <dbReference type="SAM" id="Phobius"/>
    </source>
</evidence>
<dbReference type="EMBL" id="JAHWXP010000003">
    <property type="protein sequence ID" value="MBY8337994.1"/>
    <property type="molecule type" value="Genomic_DNA"/>
</dbReference>
<accession>A0ABS7PG43</accession>
<feature type="transmembrane region" description="Helical" evidence="1">
    <location>
        <begin position="7"/>
        <end position="31"/>
    </location>
</feature>
<protein>
    <recommendedName>
        <fullName evidence="4">DedA family protein</fullName>
    </recommendedName>
</protein>
<keyword evidence="3" id="KW-1185">Reference proteome</keyword>
<evidence type="ECO:0000313" key="3">
    <source>
        <dbReference type="Proteomes" id="UP000759298"/>
    </source>
</evidence>
<keyword evidence="1" id="KW-0472">Membrane</keyword>
<proteinExistence type="predicted"/>
<name>A0ABS7PG43_9SPHN</name>
<reference evidence="2 3" key="1">
    <citation type="submission" date="2021-07" db="EMBL/GenBank/DDBJ databases">
        <title>Alteriqipengyuania abyssalis NZ-12B nov, sp.nov isolated from deep sea sponge in pacific ocean.</title>
        <authorList>
            <person name="Tareen S."/>
            <person name="Wink J."/>
        </authorList>
    </citation>
    <scope>NUCLEOTIDE SEQUENCE [LARGE SCALE GENOMIC DNA]</scope>
    <source>
        <strain evidence="2 3">NZ-12B</strain>
    </source>
</reference>
<feature type="transmembrane region" description="Helical" evidence="1">
    <location>
        <begin position="119"/>
        <end position="137"/>
    </location>
</feature>
<keyword evidence="1" id="KW-1133">Transmembrane helix</keyword>
<organism evidence="2 3">
    <name type="scientific">Alteriqipengyuania abyssalis</name>
    <dbReference type="NCBI Taxonomy" id="2860200"/>
    <lineage>
        <taxon>Bacteria</taxon>
        <taxon>Pseudomonadati</taxon>
        <taxon>Pseudomonadota</taxon>
        <taxon>Alphaproteobacteria</taxon>
        <taxon>Sphingomonadales</taxon>
        <taxon>Erythrobacteraceae</taxon>
        <taxon>Alteriqipengyuania</taxon>
    </lineage>
</organism>
<feature type="transmembrane region" description="Helical" evidence="1">
    <location>
        <begin position="157"/>
        <end position="176"/>
    </location>
</feature>
<keyword evidence="1" id="KW-0812">Transmembrane</keyword>
<evidence type="ECO:0008006" key="4">
    <source>
        <dbReference type="Google" id="ProtNLM"/>
    </source>
</evidence>
<feature type="transmembrane region" description="Helical" evidence="1">
    <location>
        <begin position="37"/>
        <end position="57"/>
    </location>
</feature>
<sequence length="193" mass="20406">MTEYLIFFAIVFGVNLLPAFGPPTWSIIALYTLGGDLALPILVPVGALAAASGRLLLGLATRYLGARFLSARTQDNLAAAREALEQRRGSTLLGLGLFALSPLPSAQLFMAAGLARMRLLPFTAAFFAGRFVSYTIYGVTAHTIRATSLGEVIRSGLTSPWGIALQVAMLAGIVALTRIDWRKRLGGGDAPEG</sequence>
<dbReference type="RefSeq" id="WP_222825468.1">
    <property type="nucleotide sequence ID" value="NZ_JAHWXP010000003.1"/>
</dbReference>
<evidence type="ECO:0000313" key="2">
    <source>
        <dbReference type="EMBL" id="MBY8337994.1"/>
    </source>
</evidence>
<gene>
    <name evidence="2" type="ORF">KYN89_13165</name>
</gene>
<comment type="caution">
    <text evidence="2">The sequence shown here is derived from an EMBL/GenBank/DDBJ whole genome shotgun (WGS) entry which is preliminary data.</text>
</comment>